<feature type="transmembrane region" description="Helical" evidence="4">
    <location>
        <begin position="12"/>
        <end position="29"/>
    </location>
</feature>
<keyword evidence="4" id="KW-1133">Transmembrane helix</keyword>
<feature type="domain" description="Outer membrane protein beta-barrel" evidence="5">
    <location>
        <begin position="376"/>
        <end position="762"/>
    </location>
</feature>
<dbReference type="RefSeq" id="WP_379998341.1">
    <property type="nucleotide sequence ID" value="NZ_JBHSGN010000094.1"/>
</dbReference>
<comment type="caution">
    <text evidence="6">The sequence shown here is derived from an EMBL/GenBank/DDBJ whole genome shotgun (WGS) entry which is preliminary data.</text>
</comment>
<dbReference type="EMBL" id="JBHSGN010000094">
    <property type="protein sequence ID" value="MFC4675261.1"/>
    <property type="molecule type" value="Genomic_DNA"/>
</dbReference>
<gene>
    <name evidence="6" type="ORF">ACFO6W_16305</name>
</gene>
<dbReference type="Pfam" id="PF14905">
    <property type="entry name" value="OMP_b-brl_3"/>
    <property type="match status" value="1"/>
</dbReference>
<keyword evidence="7" id="KW-1185">Reference proteome</keyword>
<dbReference type="Proteomes" id="UP001596023">
    <property type="component" value="Unassembled WGS sequence"/>
</dbReference>
<evidence type="ECO:0000313" key="6">
    <source>
        <dbReference type="EMBL" id="MFC4675261.1"/>
    </source>
</evidence>
<dbReference type="Gene3D" id="2.40.170.20">
    <property type="entry name" value="TonB-dependent receptor, beta-barrel domain"/>
    <property type="match status" value="1"/>
</dbReference>
<sequence length="782" mass="89739">MKNVKSHKVYKYIILSILNIFIFLISESICAQNQTISGIVKAKSDYKLDYFIVDIFNEKDSTLISGASFYDSDKFELVIKKLEESIIVRISSLGYKNAYKNISLSSLNDNIDIGEIMLDEIVLKEIEIVSKIPTIINKADRMVVNVTGSILSDALNGLEMLQKTPGLIRNRDGISVAGKGTPVYYINGKMTKSLQEIEMINPRDVKSIEVIDNPSSAYDADGHAVVIINTKKRSDLYYYRAGGDLIQARRLSGDIYTEGQISYKKMIVNSYYGYYDNTSRTFEDNYRSAGKNNTISSFAKGFSKSNRHQYRFSTDFNISDRQKIGYQLDGYYRNDSFNKNQFTTNSNQSLNDFITYSVTEGNNRQINNTIYYNVDIDTLGQSLNIITDYTIYSDRSNQVYYNLLDNESPYYNTNFNKGKSTIFSIKADYQKKISKKWLMDTGIKYYVIDSKNTNNQSGSTNIIQAYDSKEKNVAGYINFSADISPKVNMRLGIRGENNYRKGLKGDMLFIDTTHFDFFPSALIRYNYNNDSYIGLAYSNRISRPSLSALDPSLIVDSLMNRIGNPNLKSTKIHSFQFSINPFQSLNIRLGYSYLVNPFYFMAYQDELSPHITNVRFENGKNTHTYTFSVTYNKNVTKWWSFSFFGTGWQDFYKYAANNTSKYNDKISWFINLNNSISLPYDVEMELALDYNGGGSSGTIQNKKNWNLYGSLKKSFLAKTMTVNLSYNDIFRTYISKQRSVLYGNNFNVWDGDYSYIRLGISYQLGKSKYKSVSGNKEEQNRL</sequence>
<dbReference type="InterPro" id="IPR036942">
    <property type="entry name" value="Beta-barrel_TonB_sf"/>
</dbReference>
<dbReference type="SUPFAM" id="SSF56935">
    <property type="entry name" value="Porins"/>
    <property type="match status" value="1"/>
</dbReference>
<evidence type="ECO:0000256" key="4">
    <source>
        <dbReference type="SAM" id="Phobius"/>
    </source>
</evidence>
<name>A0ABV9KZZ6_9BACT</name>
<evidence type="ECO:0000313" key="7">
    <source>
        <dbReference type="Proteomes" id="UP001596023"/>
    </source>
</evidence>
<dbReference type="InterPro" id="IPR041700">
    <property type="entry name" value="OMP_b-brl_3"/>
</dbReference>
<keyword evidence="4" id="KW-0812">Transmembrane</keyword>
<reference evidence="7" key="1">
    <citation type="journal article" date="2019" name="Int. J. Syst. Evol. Microbiol.">
        <title>The Global Catalogue of Microorganisms (GCM) 10K type strain sequencing project: providing services to taxonomists for standard genome sequencing and annotation.</title>
        <authorList>
            <consortium name="The Broad Institute Genomics Platform"/>
            <consortium name="The Broad Institute Genome Sequencing Center for Infectious Disease"/>
            <person name="Wu L."/>
            <person name="Ma J."/>
        </authorList>
    </citation>
    <scope>NUCLEOTIDE SEQUENCE [LARGE SCALE GENOMIC DNA]</scope>
    <source>
        <strain evidence="7">CCUG 66188</strain>
    </source>
</reference>
<protein>
    <submittedName>
        <fullName evidence="6">Outer membrane beta-barrel protein</fullName>
    </submittedName>
</protein>
<accession>A0ABV9KZZ6</accession>
<evidence type="ECO:0000256" key="2">
    <source>
        <dbReference type="ARBA" id="ARBA00023136"/>
    </source>
</evidence>
<organism evidence="6 7">
    <name type="scientific">Dysgonomonas termitidis</name>
    <dbReference type="NCBI Taxonomy" id="1516126"/>
    <lineage>
        <taxon>Bacteria</taxon>
        <taxon>Pseudomonadati</taxon>
        <taxon>Bacteroidota</taxon>
        <taxon>Bacteroidia</taxon>
        <taxon>Bacteroidales</taxon>
        <taxon>Dysgonomonadaceae</taxon>
        <taxon>Dysgonomonas</taxon>
    </lineage>
</organism>
<evidence type="ECO:0000256" key="3">
    <source>
        <dbReference type="ARBA" id="ARBA00023237"/>
    </source>
</evidence>
<keyword evidence="2 4" id="KW-0472">Membrane</keyword>
<proteinExistence type="predicted"/>
<comment type="subcellular location">
    <subcellularLocation>
        <location evidence="1">Cell outer membrane</location>
    </subcellularLocation>
</comment>
<keyword evidence="3" id="KW-0998">Cell outer membrane</keyword>
<evidence type="ECO:0000259" key="5">
    <source>
        <dbReference type="Pfam" id="PF14905"/>
    </source>
</evidence>
<evidence type="ECO:0000256" key="1">
    <source>
        <dbReference type="ARBA" id="ARBA00004442"/>
    </source>
</evidence>